<keyword evidence="3" id="KW-1185">Reference proteome</keyword>
<keyword evidence="1" id="KW-0812">Transmembrane</keyword>
<gene>
    <name evidence="2" type="ORF">BVG79_01246</name>
</gene>
<reference evidence="2 3" key="1">
    <citation type="submission" date="2017-02" db="EMBL/GenBank/DDBJ databases">
        <title>Ketogulonicigenium robustum SPU B003 Genome sequencing and assembly.</title>
        <authorList>
            <person name="Li Y."/>
            <person name="Liu L."/>
            <person name="Wang C."/>
            <person name="Zhang M."/>
            <person name="Zhang T."/>
            <person name="Zhang Y."/>
        </authorList>
    </citation>
    <scope>NUCLEOTIDE SEQUENCE [LARGE SCALE GENOMIC DNA]</scope>
    <source>
        <strain evidence="2 3">SPU_B003</strain>
    </source>
</reference>
<feature type="transmembrane region" description="Helical" evidence="1">
    <location>
        <begin position="29"/>
        <end position="52"/>
    </location>
</feature>
<accession>A0A1W6NZB2</accession>
<proteinExistence type="predicted"/>
<evidence type="ECO:0000256" key="1">
    <source>
        <dbReference type="SAM" id="Phobius"/>
    </source>
</evidence>
<dbReference type="KEGG" id="kro:BVG79_01246"/>
<organism evidence="2 3">
    <name type="scientific">Ketogulonicigenium robustum</name>
    <dbReference type="NCBI Taxonomy" id="92947"/>
    <lineage>
        <taxon>Bacteria</taxon>
        <taxon>Pseudomonadati</taxon>
        <taxon>Pseudomonadota</taxon>
        <taxon>Alphaproteobacteria</taxon>
        <taxon>Rhodobacterales</taxon>
        <taxon>Roseobacteraceae</taxon>
        <taxon>Ketogulonicigenium</taxon>
    </lineage>
</organism>
<dbReference type="RefSeq" id="WP_157115640.1">
    <property type="nucleotide sequence ID" value="NZ_CP019937.1"/>
</dbReference>
<keyword evidence="1" id="KW-1133">Transmembrane helix</keyword>
<dbReference type="AlphaFoldDB" id="A0A1W6NZB2"/>
<protein>
    <submittedName>
        <fullName evidence="2">Uncharacterized protein</fullName>
    </submittedName>
</protein>
<name>A0A1W6NZB2_9RHOB</name>
<evidence type="ECO:0000313" key="2">
    <source>
        <dbReference type="EMBL" id="ARO14592.1"/>
    </source>
</evidence>
<keyword evidence="1" id="KW-0472">Membrane</keyword>
<evidence type="ECO:0000313" key="3">
    <source>
        <dbReference type="Proteomes" id="UP000242447"/>
    </source>
</evidence>
<dbReference type="EMBL" id="CP019937">
    <property type="protein sequence ID" value="ARO14592.1"/>
    <property type="molecule type" value="Genomic_DNA"/>
</dbReference>
<sequence length="55" mass="5821">MQGDLGTSLYSKPPVVKELSTRFPNTLKLALVSHALAVVLGIGALLMAVIVFSPR</sequence>
<dbReference type="Proteomes" id="UP000242447">
    <property type="component" value="Chromosome"/>
</dbReference>
<dbReference type="STRING" id="92947.BVG79_01246"/>